<evidence type="ECO:0000256" key="1">
    <source>
        <dbReference type="ARBA" id="ARBA00001255"/>
    </source>
</evidence>
<evidence type="ECO:0000256" key="2">
    <source>
        <dbReference type="ARBA" id="ARBA00009743"/>
    </source>
</evidence>
<accession>A0A6I3XPB3</accession>
<dbReference type="PROSITE" id="PS00512">
    <property type="entry name" value="ALPHA_GALACTOSIDASE"/>
    <property type="match status" value="1"/>
</dbReference>
<dbReference type="InterPro" id="IPR013785">
    <property type="entry name" value="Aldolase_TIM"/>
</dbReference>
<dbReference type="GO" id="GO:0016052">
    <property type="term" value="P:carbohydrate catabolic process"/>
    <property type="evidence" value="ECO:0007669"/>
    <property type="project" value="UniProtKB-ARBA"/>
</dbReference>
<dbReference type="SUPFAM" id="SSF51445">
    <property type="entry name" value="(Trans)glycosidases"/>
    <property type="match status" value="1"/>
</dbReference>
<sequence length="411" mass="45887">MSKPVSKPVNKPARKLAAAALLMGAATAHAQKYEGLADTPQMGWNSWNKFACDISEQLIRDTADAMVKNGMRDAGYTYLNIDDCWHGQRDANGNIQADPERFPSGIKALADYVHARGLKLGIYSDAGAKTCGGRPGSRGYEYQDARTYAAWGVDYLKYDWCETKGLNSEGAYTTMRDALRAAGRPILFSICEWGDTKPWDWARDVGHSWRTTGDITACWDCELSHGSWSSFGVLKIMDKTAALRKYAGPGHWNDMDMLEVGNGLTPDEERAHFSIWAMMASPLISGNDLRSMSPTTLKILTNRDVIAINQDKLGVQALRRMAQGDLEMWIKPLADGGWGVLFLNRGERTIDYRHDWQKYPLADDISKHEADLKKKTFRWSELWQGRGGDTSKALDVKLAPHSAMMLRLKAP</sequence>
<feature type="domain" description="Alpha galactosidase C-terminal" evidence="10">
    <location>
        <begin position="323"/>
        <end position="408"/>
    </location>
</feature>
<keyword evidence="4 9" id="KW-0732">Signal</keyword>
<dbReference type="RefSeq" id="WP_155710838.1">
    <property type="nucleotide sequence ID" value="NZ_BMWU01000025.1"/>
</dbReference>
<dbReference type="InterPro" id="IPR041233">
    <property type="entry name" value="Melibiase_C"/>
</dbReference>
<comment type="caution">
    <text evidence="11">The sequence shown here is derived from an EMBL/GenBank/DDBJ whole genome shotgun (WGS) entry which is preliminary data.</text>
</comment>
<proteinExistence type="inferred from homology"/>
<dbReference type="Pfam" id="PF17801">
    <property type="entry name" value="Melibiase_C"/>
    <property type="match status" value="1"/>
</dbReference>
<keyword evidence="12" id="KW-1185">Reference proteome</keyword>
<evidence type="ECO:0000256" key="7">
    <source>
        <dbReference type="ARBA" id="ARBA00023295"/>
    </source>
</evidence>
<dbReference type="PRINTS" id="PR00740">
    <property type="entry name" value="GLHYDRLASE27"/>
</dbReference>
<dbReference type="FunFam" id="3.20.20.70:FF:000202">
    <property type="entry name" value="Alpha-galactosidase"/>
    <property type="match status" value="1"/>
</dbReference>
<evidence type="ECO:0000256" key="3">
    <source>
        <dbReference type="ARBA" id="ARBA00012755"/>
    </source>
</evidence>
<feature type="signal peptide" evidence="9">
    <location>
        <begin position="1"/>
        <end position="30"/>
    </location>
</feature>
<dbReference type="AlphaFoldDB" id="A0A6I3XPB3"/>
<evidence type="ECO:0000313" key="11">
    <source>
        <dbReference type="EMBL" id="MUI15112.1"/>
    </source>
</evidence>
<dbReference type="SUPFAM" id="SSF51011">
    <property type="entry name" value="Glycosyl hydrolase domain"/>
    <property type="match status" value="1"/>
</dbReference>
<dbReference type="InterPro" id="IPR000111">
    <property type="entry name" value="Glyco_hydro_27/36_CS"/>
</dbReference>
<protein>
    <recommendedName>
        <fullName evidence="3 8">Alpha-galactosidase</fullName>
        <ecNumber evidence="3 8">3.2.1.22</ecNumber>
    </recommendedName>
    <alternativeName>
        <fullName evidence="8">Melibiase</fullName>
    </alternativeName>
</protein>
<dbReference type="InterPro" id="IPR013780">
    <property type="entry name" value="Glyco_hydro_b"/>
</dbReference>
<keyword evidence="6 8" id="KW-1015">Disulfide bond</keyword>
<evidence type="ECO:0000256" key="6">
    <source>
        <dbReference type="ARBA" id="ARBA00023157"/>
    </source>
</evidence>
<dbReference type="PANTHER" id="PTHR11452:SF75">
    <property type="entry name" value="ALPHA-GALACTOSIDASE MEL1"/>
    <property type="match status" value="1"/>
</dbReference>
<evidence type="ECO:0000313" key="12">
    <source>
        <dbReference type="Proteomes" id="UP000431684"/>
    </source>
</evidence>
<comment type="similarity">
    <text evidence="2 8">Belongs to the glycosyl hydrolase 27 family.</text>
</comment>
<reference evidence="11 12" key="1">
    <citation type="submission" date="2019-11" db="EMBL/GenBank/DDBJ databases">
        <title>Draft Genome Sequences of Six Type Strains of the Genus Massilia.</title>
        <authorList>
            <person name="Miess H."/>
            <person name="Frediansyah A."/>
            <person name="Goeker M."/>
            <person name="Gross H."/>
        </authorList>
    </citation>
    <scope>NUCLEOTIDE SEQUENCE [LARGE SCALE GENOMIC DNA]</scope>
    <source>
        <strain evidence="11 12">DSM 17513</strain>
    </source>
</reference>
<gene>
    <name evidence="11" type="ORF">GJV26_21970</name>
</gene>
<evidence type="ECO:0000259" key="10">
    <source>
        <dbReference type="Pfam" id="PF17801"/>
    </source>
</evidence>
<dbReference type="InterPro" id="IPR017853">
    <property type="entry name" value="GH"/>
</dbReference>
<dbReference type="Gene3D" id="2.60.40.1180">
    <property type="entry name" value="Golgi alpha-mannosidase II"/>
    <property type="match status" value="1"/>
</dbReference>
<keyword evidence="5 8" id="KW-0378">Hydrolase</keyword>
<dbReference type="EC" id="3.2.1.22" evidence="3 8"/>
<dbReference type="Proteomes" id="UP000431684">
    <property type="component" value="Unassembled WGS sequence"/>
</dbReference>
<name>A0A6I3XPB3_9BURK</name>
<dbReference type="Gene3D" id="3.20.20.70">
    <property type="entry name" value="Aldolase class I"/>
    <property type="match status" value="1"/>
</dbReference>
<evidence type="ECO:0000256" key="9">
    <source>
        <dbReference type="SAM" id="SignalP"/>
    </source>
</evidence>
<comment type="catalytic activity">
    <reaction evidence="1 8">
        <text>Hydrolysis of terminal, non-reducing alpha-D-galactose residues in alpha-D-galactosides, including galactose oligosaccharides, galactomannans and galactolipids.</text>
        <dbReference type="EC" id="3.2.1.22"/>
    </reaction>
</comment>
<dbReference type="GO" id="GO:0004557">
    <property type="term" value="F:alpha-galactosidase activity"/>
    <property type="evidence" value="ECO:0007669"/>
    <property type="project" value="UniProtKB-EC"/>
</dbReference>
<dbReference type="PANTHER" id="PTHR11452">
    <property type="entry name" value="ALPHA-GALACTOSIDASE/ALPHA-N-ACETYLGALACTOSAMINIDASE"/>
    <property type="match status" value="1"/>
</dbReference>
<dbReference type="EMBL" id="WNWM01000002">
    <property type="protein sequence ID" value="MUI15112.1"/>
    <property type="molecule type" value="Genomic_DNA"/>
</dbReference>
<dbReference type="OrthoDB" id="9807519at2"/>
<evidence type="ECO:0000256" key="5">
    <source>
        <dbReference type="ARBA" id="ARBA00022801"/>
    </source>
</evidence>
<dbReference type="CDD" id="cd14792">
    <property type="entry name" value="GH27"/>
    <property type="match status" value="1"/>
</dbReference>
<dbReference type="Pfam" id="PF16499">
    <property type="entry name" value="Melibiase_2"/>
    <property type="match status" value="1"/>
</dbReference>
<evidence type="ECO:0000256" key="8">
    <source>
        <dbReference type="RuleBase" id="RU361168"/>
    </source>
</evidence>
<evidence type="ECO:0000256" key="4">
    <source>
        <dbReference type="ARBA" id="ARBA00022729"/>
    </source>
</evidence>
<feature type="chain" id="PRO_5026079104" description="Alpha-galactosidase" evidence="9">
    <location>
        <begin position="31"/>
        <end position="411"/>
    </location>
</feature>
<keyword evidence="7 8" id="KW-0326">Glycosidase</keyword>
<dbReference type="InterPro" id="IPR002241">
    <property type="entry name" value="Glyco_hydro_27"/>
</dbReference>
<organism evidence="11 12">
    <name type="scientific">Pseudoduganella dura</name>
    <dbReference type="NCBI Taxonomy" id="321982"/>
    <lineage>
        <taxon>Bacteria</taxon>
        <taxon>Pseudomonadati</taxon>
        <taxon>Pseudomonadota</taxon>
        <taxon>Betaproteobacteria</taxon>
        <taxon>Burkholderiales</taxon>
        <taxon>Oxalobacteraceae</taxon>
        <taxon>Telluria group</taxon>
        <taxon>Pseudoduganella</taxon>
    </lineage>
</organism>